<evidence type="ECO:0000313" key="5">
    <source>
        <dbReference type="EMBL" id="TPW26136.1"/>
    </source>
</evidence>
<dbReference type="InterPro" id="IPR000014">
    <property type="entry name" value="PAS"/>
</dbReference>
<protein>
    <submittedName>
        <fullName evidence="5">PAS domain-containing protein</fullName>
    </submittedName>
</protein>
<sequence>MTSQDLPKALTSYFQNAPVALALADATDDHPLLMINERFTRLTGYGPEDAVGHNCRFLQGEAKNPQARVNIHRFLETERQPSVRTPIVNFRKNGEPFVNLLFMTKLRSTGNKLRYVFASQFDISRSHPELLEEYEVELDRTMTQLSPVLAESGVVLEGTLSSLANTASTIAQAKLTLAELEGGYNS</sequence>
<proteinExistence type="predicted"/>
<dbReference type="OrthoDB" id="7991996at2"/>
<evidence type="ECO:0000256" key="2">
    <source>
        <dbReference type="ARBA" id="ARBA00022643"/>
    </source>
</evidence>
<organism evidence="5 6">
    <name type="scientific">Pararhizobium mangrovi</name>
    <dbReference type="NCBI Taxonomy" id="2590452"/>
    <lineage>
        <taxon>Bacteria</taxon>
        <taxon>Pseudomonadati</taxon>
        <taxon>Pseudomonadota</taxon>
        <taxon>Alphaproteobacteria</taxon>
        <taxon>Hyphomicrobiales</taxon>
        <taxon>Rhizobiaceae</taxon>
        <taxon>Rhizobium/Agrobacterium group</taxon>
        <taxon>Pararhizobium</taxon>
    </lineage>
</organism>
<reference evidence="5 6" key="1">
    <citation type="submission" date="2019-06" db="EMBL/GenBank/DDBJ databases">
        <authorList>
            <person name="Li M."/>
        </authorList>
    </citation>
    <scope>NUCLEOTIDE SEQUENCE [LARGE SCALE GENOMIC DNA]</scope>
    <source>
        <strain evidence="5 6">BGMRC6574</strain>
    </source>
</reference>
<dbReference type="AlphaFoldDB" id="A0A506TXU9"/>
<dbReference type="Gene3D" id="3.30.450.20">
    <property type="entry name" value="PAS domain"/>
    <property type="match status" value="1"/>
</dbReference>
<keyword evidence="1" id="KW-0285">Flavoprotein</keyword>
<evidence type="ECO:0000259" key="4">
    <source>
        <dbReference type="PROSITE" id="PS50112"/>
    </source>
</evidence>
<name>A0A506TXU9_9HYPH</name>
<keyword evidence="2" id="KW-0288">FMN</keyword>
<dbReference type="CDD" id="cd00130">
    <property type="entry name" value="PAS"/>
    <property type="match status" value="1"/>
</dbReference>
<dbReference type="RefSeq" id="WP_141168093.1">
    <property type="nucleotide sequence ID" value="NZ_VHLH01000036.1"/>
</dbReference>
<keyword evidence="6" id="KW-1185">Reference proteome</keyword>
<evidence type="ECO:0000256" key="1">
    <source>
        <dbReference type="ARBA" id="ARBA00022630"/>
    </source>
</evidence>
<dbReference type="InterPro" id="IPR035965">
    <property type="entry name" value="PAS-like_dom_sf"/>
</dbReference>
<dbReference type="PROSITE" id="PS50112">
    <property type="entry name" value="PAS"/>
    <property type="match status" value="1"/>
</dbReference>
<keyword evidence="3" id="KW-0157">Chromophore</keyword>
<dbReference type="NCBIfam" id="TIGR00229">
    <property type="entry name" value="sensory_box"/>
    <property type="match status" value="1"/>
</dbReference>
<evidence type="ECO:0000256" key="3">
    <source>
        <dbReference type="ARBA" id="ARBA00022991"/>
    </source>
</evidence>
<dbReference type="PANTHER" id="PTHR47429">
    <property type="entry name" value="PROTEIN TWIN LOV 1"/>
    <property type="match status" value="1"/>
</dbReference>
<accession>A0A506TXU9</accession>
<comment type="caution">
    <text evidence="5">The sequence shown here is derived from an EMBL/GenBank/DDBJ whole genome shotgun (WGS) entry which is preliminary data.</text>
</comment>
<dbReference type="PANTHER" id="PTHR47429:SF2">
    <property type="entry name" value="PROTEIN TWIN LOV 1"/>
    <property type="match status" value="1"/>
</dbReference>
<feature type="domain" description="PAS" evidence="4">
    <location>
        <begin position="6"/>
        <end position="78"/>
    </location>
</feature>
<gene>
    <name evidence="5" type="ORF">FJU11_16050</name>
</gene>
<dbReference type="EMBL" id="VHLH01000036">
    <property type="protein sequence ID" value="TPW26136.1"/>
    <property type="molecule type" value="Genomic_DNA"/>
</dbReference>
<dbReference type="SUPFAM" id="SSF55785">
    <property type="entry name" value="PYP-like sensor domain (PAS domain)"/>
    <property type="match status" value="1"/>
</dbReference>
<dbReference type="Pfam" id="PF13426">
    <property type="entry name" value="PAS_9"/>
    <property type="match status" value="1"/>
</dbReference>
<evidence type="ECO:0000313" key="6">
    <source>
        <dbReference type="Proteomes" id="UP000320314"/>
    </source>
</evidence>
<dbReference type="Proteomes" id="UP000320314">
    <property type="component" value="Unassembled WGS sequence"/>
</dbReference>